<feature type="region of interest" description="Disordered" evidence="6">
    <location>
        <begin position="317"/>
        <end position="511"/>
    </location>
</feature>
<evidence type="ECO:0000256" key="4">
    <source>
        <dbReference type="PROSITE-ProRule" id="PRU00125"/>
    </source>
</evidence>
<dbReference type="SMART" id="SM00109">
    <property type="entry name" value="C1"/>
    <property type="match status" value="1"/>
</dbReference>
<evidence type="ECO:0000256" key="6">
    <source>
        <dbReference type="SAM" id="MobiDB-lite"/>
    </source>
</evidence>
<dbReference type="SMART" id="SM00132">
    <property type="entry name" value="LIM"/>
    <property type="match status" value="1"/>
</dbReference>
<feature type="region of interest" description="Disordered" evidence="6">
    <location>
        <begin position="848"/>
        <end position="868"/>
    </location>
</feature>
<dbReference type="PROSITE" id="PS00479">
    <property type="entry name" value="ZF_DAG_PE_1"/>
    <property type="match status" value="1"/>
</dbReference>
<dbReference type="InterPro" id="IPR002219">
    <property type="entry name" value="PKC_DAG/PE"/>
</dbReference>
<dbReference type="PANTHER" id="PTHR46075:SF2">
    <property type="entry name" value="RHO GTPASE ACTIVATING PROTEIN AT 5A, ISOFORM A"/>
    <property type="match status" value="1"/>
</dbReference>
<dbReference type="InterPro" id="IPR046349">
    <property type="entry name" value="C1-like_sf"/>
</dbReference>
<feature type="compositionally biased region" description="Polar residues" evidence="6">
    <location>
        <begin position="255"/>
        <end position="264"/>
    </location>
</feature>
<feature type="compositionally biased region" description="Polar residues" evidence="6">
    <location>
        <begin position="152"/>
        <end position="172"/>
    </location>
</feature>
<feature type="compositionally biased region" description="Basic and acidic residues" evidence="6">
    <location>
        <begin position="138"/>
        <end position="151"/>
    </location>
</feature>
<feature type="compositionally biased region" description="Basic and acidic residues" evidence="6">
    <location>
        <begin position="1051"/>
        <end position="1064"/>
    </location>
</feature>
<keyword evidence="5" id="KW-0175">Coiled coil</keyword>
<dbReference type="CDD" id="cd09395">
    <property type="entry name" value="LIM2_Rga"/>
    <property type="match status" value="1"/>
</dbReference>
<feature type="compositionally biased region" description="Low complexity" evidence="6">
    <location>
        <begin position="666"/>
        <end position="681"/>
    </location>
</feature>
<feature type="region of interest" description="Disordered" evidence="6">
    <location>
        <begin position="597"/>
        <end position="630"/>
    </location>
</feature>
<reference evidence="10 11" key="1">
    <citation type="submission" date="2024-02" db="EMBL/GenBank/DDBJ databases">
        <title>A draft genome for the cacao thread blight pathogen Marasmius crinis-equi.</title>
        <authorList>
            <person name="Cohen S.P."/>
            <person name="Baruah I.K."/>
            <person name="Amoako-Attah I."/>
            <person name="Bukari Y."/>
            <person name="Meinhardt L.W."/>
            <person name="Bailey B.A."/>
        </authorList>
    </citation>
    <scope>NUCLEOTIDE SEQUENCE [LARGE SCALE GENOMIC DNA]</scope>
    <source>
        <strain evidence="10 11">GH-76</strain>
    </source>
</reference>
<dbReference type="Gene3D" id="2.10.110.10">
    <property type="entry name" value="Cysteine Rich Protein"/>
    <property type="match status" value="1"/>
</dbReference>
<feature type="domain" description="LIM zinc-binding" evidence="7">
    <location>
        <begin position="48"/>
        <end position="107"/>
    </location>
</feature>
<dbReference type="PANTHER" id="PTHR46075">
    <property type="entry name" value="CHIMERIN FAMILY MEMBER"/>
    <property type="match status" value="1"/>
</dbReference>
<evidence type="ECO:0000256" key="2">
    <source>
        <dbReference type="ARBA" id="ARBA00022723"/>
    </source>
</evidence>
<dbReference type="Pfam" id="PF00130">
    <property type="entry name" value="C1_1"/>
    <property type="match status" value="1"/>
</dbReference>
<evidence type="ECO:0000313" key="11">
    <source>
        <dbReference type="Proteomes" id="UP001465976"/>
    </source>
</evidence>
<dbReference type="InterPro" id="IPR000198">
    <property type="entry name" value="RhoGAP_dom"/>
</dbReference>
<feature type="region of interest" description="Disordered" evidence="6">
    <location>
        <begin position="526"/>
        <end position="556"/>
    </location>
</feature>
<organism evidence="10 11">
    <name type="scientific">Marasmius crinis-equi</name>
    <dbReference type="NCBI Taxonomy" id="585013"/>
    <lineage>
        <taxon>Eukaryota</taxon>
        <taxon>Fungi</taxon>
        <taxon>Dikarya</taxon>
        <taxon>Basidiomycota</taxon>
        <taxon>Agaricomycotina</taxon>
        <taxon>Agaricomycetes</taxon>
        <taxon>Agaricomycetidae</taxon>
        <taxon>Agaricales</taxon>
        <taxon>Marasmiineae</taxon>
        <taxon>Marasmiaceae</taxon>
        <taxon>Marasmius</taxon>
    </lineage>
</organism>
<evidence type="ECO:0000259" key="8">
    <source>
        <dbReference type="PROSITE" id="PS50081"/>
    </source>
</evidence>
<dbReference type="Proteomes" id="UP001465976">
    <property type="component" value="Unassembled WGS sequence"/>
</dbReference>
<feature type="compositionally biased region" description="Low complexity" evidence="6">
    <location>
        <begin position="991"/>
        <end position="1007"/>
    </location>
</feature>
<feature type="compositionally biased region" description="Polar residues" evidence="6">
    <location>
        <begin position="196"/>
        <end position="212"/>
    </location>
</feature>
<feature type="compositionally biased region" description="Polar residues" evidence="6">
    <location>
        <begin position="853"/>
        <end position="868"/>
    </location>
</feature>
<evidence type="ECO:0000256" key="3">
    <source>
        <dbReference type="ARBA" id="ARBA00022833"/>
    </source>
</evidence>
<dbReference type="Pfam" id="PF00620">
    <property type="entry name" value="RhoGAP"/>
    <property type="match status" value="1"/>
</dbReference>
<dbReference type="Gene3D" id="3.30.60.20">
    <property type="match status" value="1"/>
</dbReference>
<dbReference type="InterPro" id="IPR001781">
    <property type="entry name" value="Znf_LIM"/>
</dbReference>
<feature type="compositionally biased region" description="Polar residues" evidence="6">
    <location>
        <begin position="410"/>
        <end position="432"/>
    </location>
</feature>
<accession>A0ABR3FK77</accession>
<feature type="compositionally biased region" description="Polar residues" evidence="6">
    <location>
        <begin position="372"/>
        <end position="392"/>
    </location>
</feature>
<feature type="compositionally biased region" description="Basic and acidic residues" evidence="6">
    <location>
        <begin position="347"/>
        <end position="371"/>
    </location>
</feature>
<feature type="coiled-coil region" evidence="5">
    <location>
        <begin position="768"/>
        <end position="795"/>
    </location>
</feature>
<evidence type="ECO:0000256" key="1">
    <source>
        <dbReference type="ARBA" id="ARBA00022468"/>
    </source>
</evidence>
<keyword evidence="2 4" id="KW-0479">Metal-binding</keyword>
<feature type="region of interest" description="Disordered" evidence="6">
    <location>
        <begin position="932"/>
        <end position="1064"/>
    </location>
</feature>
<dbReference type="SUPFAM" id="SSF48350">
    <property type="entry name" value="GTPase activation domain, GAP"/>
    <property type="match status" value="1"/>
</dbReference>
<sequence>MLATQHSAHESYSPQQQYADNLAIGEDRICPGCKLSAVSEEGGLVVAFGCNVCKLPILDEAIMTGDDSYHAHCFKCKVCKNRIDELVFAKTSQGIYCMNCHNERMIRIRKHTQKKAEREKEKERERNALNRTASTTSSRDKEVRHREHRSSTEPQPTDSSVASTPSQMSRMGSLSDRAKPPSANQHNGQYIPDAFQNGQTSRTHPASASLSVTVAPPQDIHEAPIDPAHPTVFQPPPRTSSVDQERSTPLKKNTAPVNSYSSLEDLQPRRVGSVDSDFIPAPPTNGSGGLSVTSKAEKRRSINPGLVLNNLKAQFDSSAAPSSLSPSSASFAGKQHTPFQTPTTQNGHDHSRAQSPYRDRFYSEGHVRPDSRSSTSSLPHNTDGSRMRSVSPSVPGPDDQTIVLRPPLRTYSSESRSAHRTSLTPTQSQTSNEDSRPGSRQRLSITSTSSRSASRSRPSSRVDVPQGIESSTESENENETRDRELRNSVPPVPPPKEGSSRAISDDSSSDVHPLADLLSLKSDEQELELDQEQESSALSQPDSDETSESSPVEQTSHATFIAPALPPIRFSLNAADFSDLFTSVSGLPPLQQLAHLSSVSEQKLERDDRTPMTPPPSARTTQSTGEKGLEDSTSLLERMAHMNNSGLGPGRGRASSDGQAGPLKKSNSSSSQVSLSTTLGSDATQITVSPPGDANDKADKQDTGDLVLVRLQEVLSDAKERGAQQLKFDRSFVEAIHKAMLSRKADYSELKGNLDGIKRASKQYMDGLTVAQTEYDRELKQRRELEAEVTRLRVLLSGQAARLTALSGDSRRQELRQQMTKELNKNLSGLEQDLSKLKAERDMTLAEMEELSASKSTPSPSEPANNLSRSLTKRLDNLKGQYQRELVPLNQQREALTREIAELKAARDIFLEETTVLNARNEELAQLSAQYARRMAAAPPEAPSKSQESRSQEQKPIEESSKEKTRPPPITIQHSSHTKFTQPIAPPHPQPSISQPLQVQQPVQQPIHSHLAPPPPAQLNLPQANDELPEPRGKDGTPSKGPRFGMKWGSRSKDPIISHSHSDNKMKGKLEHNFQPLSLLRFTRCDHCGDKMWGSQLRCASCNISVHTRCVSHVQSHCSQQSNASQEDSQPLPPSMFGRDLVEQVHSDSKAGPRQVPVIVEKCIQAVETLGMEYEGIYRKTGGSGQSRVITQLFERGDYEAFDLRDEDRFNDICSVTSVLKTYLRSLPVPLLTHDLHDHFMSAVEIRDVTTKNSTLAELINQLPTEHYETLRMLMLHLHRVRERSEVNLMNARNLGVVFGPTLMRSRTPGAEFSDMAGKALSVEWMVENAPSVFA</sequence>
<dbReference type="PROSITE" id="PS50238">
    <property type="entry name" value="RHOGAP"/>
    <property type="match status" value="1"/>
</dbReference>
<keyword evidence="3 4" id="KW-0862">Zinc</keyword>
<dbReference type="SUPFAM" id="SSF57889">
    <property type="entry name" value="Cysteine-rich domain"/>
    <property type="match status" value="1"/>
</dbReference>
<comment type="caution">
    <text evidence="10">The sequence shown here is derived from an EMBL/GenBank/DDBJ whole genome shotgun (WGS) entry which is preliminary data.</text>
</comment>
<feature type="compositionally biased region" description="Basic and acidic residues" evidence="6">
    <location>
        <begin position="114"/>
        <end position="128"/>
    </location>
</feature>
<dbReference type="SMART" id="SM00324">
    <property type="entry name" value="RhoGAP"/>
    <property type="match status" value="1"/>
</dbReference>
<feature type="compositionally biased region" description="Basic and acidic residues" evidence="6">
    <location>
        <begin position="947"/>
        <end position="966"/>
    </location>
</feature>
<feature type="domain" description="Rho-GAP" evidence="9">
    <location>
        <begin position="1139"/>
        <end position="1334"/>
    </location>
</feature>
<feature type="compositionally biased region" description="Low complexity" evidence="6">
    <location>
        <begin position="936"/>
        <end position="946"/>
    </location>
</feature>
<protein>
    <submittedName>
        <fullName evidence="10">Rho-type gtpase-activating protein</fullName>
    </submittedName>
</protein>
<feature type="compositionally biased region" description="Polar residues" evidence="6">
    <location>
        <begin position="618"/>
        <end position="630"/>
    </location>
</feature>
<feature type="region of interest" description="Disordered" evidence="6">
    <location>
        <begin position="111"/>
        <end position="297"/>
    </location>
</feature>
<dbReference type="Pfam" id="PF00412">
    <property type="entry name" value="LIM"/>
    <property type="match status" value="1"/>
</dbReference>
<evidence type="ECO:0000313" key="10">
    <source>
        <dbReference type="EMBL" id="KAL0575599.1"/>
    </source>
</evidence>
<name>A0ABR3FK77_9AGAR</name>
<keyword evidence="4" id="KW-0440">LIM domain</keyword>
<dbReference type="PROSITE" id="PS50081">
    <property type="entry name" value="ZF_DAG_PE_2"/>
    <property type="match status" value="1"/>
</dbReference>
<evidence type="ECO:0000256" key="5">
    <source>
        <dbReference type="SAM" id="Coils"/>
    </source>
</evidence>
<feature type="region of interest" description="Disordered" evidence="6">
    <location>
        <begin position="642"/>
        <end position="701"/>
    </location>
</feature>
<evidence type="ECO:0000259" key="7">
    <source>
        <dbReference type="PROSITE" id="PS50023"/>
    </source>
</evidence>
<dbReference type="PROSITE" id="PS50023">
    <property type="entry name" value="LIM_DOMAIN_2"/>
    <property type="match status" value="1"/>
</dbReference>
<evidence type="ECO:0000259" key="9">
    <source>
        <dbReference type="PROSITE" id="PS50238"/>
    </source>
</evidence>
<proteinExistence type="predicted"/>
<feature type="domain" description="Phorbol-ester/DAG-type" evidence="8">
    <location>
        <begin position="1071"/>
        <end position="1118"/>
    </location>
</feature>
<dbReference type="EMBL" id="JBAHYK010000291">
    <property type="protein sequence ID" value="KAL0575599.1"/>
    <property type="molecule type" value="Genomic_DNA"/>
</dbReference>
<feature type="compositionally biased region" description="Low complexity" evidence="6">
    <location>
        <begin position="317"/>
        <end position="330"/>
    </location>
</feature>
<keyword evidence="1" id="KW-0343">GTPase activation</keyword>
<dbReference type="InterPro" id="IPR051854">
    <property type="entry name" value="Rho-type_GAP"/>
</dbReference>
<feature type="compositionally biased region" description="Polar residues" evidence="6">
    <location>
        <begin position="337"/>
        <end position="346"/>
    </location>
</feature>
<dbReference type="PROSITE" id="PS00478">
    <property type="entry name" value="LIM_DOMAIN_1"/>
    <property type="match status" value="1"/>
</dbReference>
<gene>
    <name evidence="10" type="primary">RGA2</name>
    <name evidence="10" type="ORF">V5O48_006384</name>
</gene>
<feature type="coiled-coil region" evidence="5">
    <location>
        <begin position="886"/>
        <end position="913"/>
    </location>
</feature>
<keyword evidence="11" id="KW-1185">Reference proteome</keyword>
<feature type="compositionally biased region" description="Polar residues" evidence="6">
    <location>
        <begin position="972"/>
        <end position="981"/>
    </location>
</feature>
<dbReference type="Gene3D" id="1.10.555.10">
    <property type="entry name" value="Rho GTPase activation protein"/>
    <property type="match status" value="1"/>
</dbReference>
<feature type="compositionally biased region" description="Low complexity" evidence="6">
    <location>
        <begin position="440"/>
        <end position="461"/>
    </location>
</feature>
<dbReference type="InterPro" id="IPR008936">
    <property type="entry name" value="Rho_GTPase_activation_prot"/>
</dbReference>